<comment type="caution">
    <text evidence="9">The sequence shown here is derived from an EMBL/GenBank/DDBJ whole genome shotgun (WGS) entry which is preliminary data.</text>
</comment>
<feature type="compositionally biased region" description="Basic and acidic residues" evidence="7">
    <location>
        <begin position="184"/>
        <end position="198"/>
    </location>
</feature>
<feature type="transmembrane region" description="Helical" evidence="8">
    <location>
        <begin position="45"/>
        <end position="62"/>
    </location>
</feature>
<keyword evidence="5 8" id="KW-1133">Transmembrane helix</keyword>
<keyword evidence="10" id="KW-1185">Reference proteome</keyword>
<evidence type="ECO:0000256" key="2">
    <source>
        <dbReference type="ARBA" id="ARBA00009950"/>
    </source>
</evidence>
<evidence type="ECO:0000256" key="7">
    <source>
        <dbReference type="SAM" id="MobiDB-lite"/>
    </source>
</evidence>
<comment type="subcellular location">
    <subcellularLocation>
        <location evidence="1">Endoplasmic reticulum membrane</location>
        <topology evidence="1">Multi-pass membrane protein</topology>
    </subcellularLocation>
</comment>
<dbReference type="GO" id="GO:0006624">
    <property type="term" value="P:vacuolar protein processing"/>
    <property type="evidence" value="ECO:0007669"/>
    <property type="project" value="TreeGrafter"/>
</dbReference>
<comment type="similarity">
    <text evidence="2">Belongs to the TMEM208 family.</text>
</comment>
<evidence type="ECO:0000256" key="3">
    <source>
        <dbReference type="ARBA" id="ARBA00022692"/>
    </source>
</evidence>
<dbReference type="PANTHER" id="PTHR13505:SF7">
    <property type="entry name" value="TRANSMEMBRANE PROTEIN 208"/>
    <property type="match status" value="1"/>
</dbReference>
<dbReference type="Proteomes" id="UP000886885">
    <property type="component" value="Chromosome 18D"/>
</dbReference>
<evidence type="ECO:0000256" key="1">
    <source>
        <dbReference type="ARBA" id="ARBA00004477"/>
    </source>
</evidence>
<gene>
    <name evidence="9" type="ORF">POTOM_057422</name>
</gene>
<keyword evidence="4" id="KW-0256">Endoplasmic reticulum</keyword>
<proteinExistence type="inferred from homology"/>
<evidence type="ECO:0000313" key="9">
    <source>
        <dbReference type="EMBL" id="KAG6739807.1"/>
    </source>
</evidence>
<dbReference type="AlphaFoldDB" id="A0A8X8C3F0"/>
<reference evidence="9" key="1">
    <citation type="journal article" date="2020" name="bioRxiv">
        <title>Hybrid origin of Populus tomentosa Carr. identified through genome sequencing and phylogenomic analysis.</title>
        <authorList>
            <person name="An X."/>
            <person name="Gao K."/>
            <person name="Chen Z."/>
            <person name="Li J."/>
            <person name="Yang X."/>
            <person name="Yang X."/>
            <person name="Zhou J."/>
            <person name="Guo T."/>
            <person name="Zhao T."/>
            <person name="Huang S."/>
            <person name="Miao D."/>
            <person name="Khan W.U."/>
            <person name="Rao P."/>
            <person name="Ye M."/>
            <person name="Lei B."/>
            <person name="Liao W."/>
            <person name="Wang J."/>
            <person name="Ji L."/>
            <person name="Li Y."/>
            <person name="Guo B."/>
            <person name="Mustafa N.S."/>
            <person name="Li S."/>
            <person name="Yun Q."/>
            <person name="Keller S.R."/>
            <person name="Mao J."/>
            <person name="Zhang R."/>
            <person name="Strauss S.H."/>
        </authorList>
    </citation>
    <scope>NUCLEOTIDE SEQUENCE</scope>
    <source>
        <strain evidence="9">GM15</strain>
        <tissue evidence="9">Leaf</tissue>
    </source>
</reference>
<evidence type="ECO:0000256" key="8">
    <source>
        <dbReference type="SAM" id="Phobius"/>
    </source>
</evidence>
<keyword evidence="3 8" id="KW-0812">Transmembrane</keyword>
<evidence type="ECO:0000256" key="6">
    <source>
        <dbReference type="ARBA" id="ARBA00023136"/>
    </source>
</evidence>
<feature type="transmembrane region" description="Helical" evidence="8">
    <location>
        <begin position="20"/>
        <end position="39"/>
    </location>
</feature>
<accession>A0A8X8C3F0</accession>
<name>A0A8X8C3F0_POPTO</name>
<organism evidence="9 10">
    <name type="scientific">Populus tomentosa</name>
    <name type="common">Chinese white poplar</name>
    <dbReference type="NCBI Taxonomy" id="118781"/>
    <lineage>
        <taxon>Eukaryota</taxon>
        <taxon>Viridiplantae</taxon>
        <taxon>Streptophyta</taxon>
        <taxon>Embryophyta</taxon>
        <taxon>Tracheophyta</taxon>
        <taxon>Spermatophyta</taxon>
        <taxon>Magnoliopsida</taxon>
        <taxon>eudicotyledons</taxon>
        <taxon>Gunneridae</taxon>
        <taxon>Pentapetalae</taxon>
        <taxon>rosids</taxon>
        <taxon>fabids</taxon>
        <taxon>Malpighiales</taxon>
        <taxon>Salicaceae</taxon>
        <taxon>Saliceae</taxon>
        <taxon>Populus</taxon>
    </lineage>
</organism>
<dbReference type="GO" id="GO:0005773">
    <property type="term" value="C:vacuole"/>
    <property type="evidence" value="ECO:0007669"/>
    <property type="project" value="GOC"/>
</dbReference>
<protein>
    <recommendedName>
        <fullName evidence="11">Transmembrane protein</fullName>
    </recommendedName>
</protein>
<dbReference type="GO" id="GO:0005789">
    <property type="term" value="C:endoplasmic reticulum membrane"/>
    <property type="evidence" value="ECO:0007669"/>
    <property type="project" value="UniProtKB-SubCell"/>
</dbReference>
<evidence type="ECO:0000313" key="10">
    <source>
        <dbReference type="Proteomes" id="UP000886885"/>
    </source>
</evidence>
<sequence>MANQGAKKRKEENSRHMANLRRLIIACNVIYVLVRLVIFHSSFTWKHWIGLILTSVAYFIPYRQLAAMASPAYADDGDLLDGGFDMSTGGICGHGAVRVMPILILLMDYKILLPDVGDILHCSYLHDVIYITSFVQLMSIISGKFWGKDKGGALGIEIPAFGAYKSFGFFRGFLSNGSEEGAEDEKTRKKREKLEKKASRGKFVKTRTR</sequence>
<dbReference type="PANTHER" id="PTHR13505">
    <property type="entry name" value="TRANSMEMBRANE PROTEIN 208"/>
    <property type="match status" value="1"/>
</dbReference>
<evidence type="ECO:0008006" key="11">
    <source>
        <dbReference type="Google" id="ProtNLM"/>
    </source>
</evidence>
<evidence type="ECO:0000256" key="5">
    <source>
        <dbReference type="ARBA" id="ARBA00022989"/>
    </source>
</evidence>
<dbReference type="EMBL" id="JAAWWB010000036">
    <property type="protein sequence ID" value="KAG6739807.1"/>
    <property type="molecule type" value="Genomic_DNA"/>
</dbReference>
<dbReference type="Pfam" id="PF05620">
    <property type="entry name" value="TMEM208_SND2"/>
    <property type="match status" value="2"/>
</dbReference>
<keyword evidence="6 8" id="KW-0472">Membrane</keyword>
<dbReference type="InterPro" id="IPR008506">
    <property type="entry name" value="SND2/TMEM208"/>
</dbReference>
<dbReference type="OrthoDB" id="276296at2759"/>
<feature type="region of interest" description="Disordered" evidence="7">
    <location>
        <begin position="175"/>
        <end position="209"/>
    </location>
</feature>
<feature type="compositionally biased region" description="Basic residues" evidence="7">
    <location>
        <begin position="199"/>
        <end position="209"/>
    </location>
</feature>
<evidence type="ECO:0000256" key="4">
    <source>
        <dbReference type="ARBA" id="ARBA00022824"/>
    </source>
</evidence>